<dbReference type="EMBL" id="MTKT01001158">
    <property type="protein sequence ID" value="OWM85612.1"/>
    <property type="molecule type" value="Genomic_DNA"/>
</dbReference>
<keyword evidence="3" id="KW-0808">Transferase</keyword>
<feature type="transmembrane region" description="Helical" evidence="9">
    <location>
        <begin position="59"/>
        <end position="79"/>
    </location>
</feature>
<feature type="transmembrane region" description="Helical" evidence="9">
    <location>
        <begin position="302"/>
        <end position="322"/>
    </location>
</feature>
<evidence type="ECO:0000259" key="10">
    <source>
        <dbReference type="Pfam" id="PF13813"/>
    </source>
</evidence>
<dbReference type="Pfam" id="PF13813">
    <property type="entry name" value="MBOAT_2"/>
    <property type="match status" value="1"/>
</dbReference>
<reference evidence="12 14" key="3">
    <citation type="submission" date="2017-11" db="EMBL/GenBank/DDBJ databases">
        <title>De-novo sequencing of pomegranate (Punica granatum L.) genome.</title>
        <authorList>
            <person name="Akparov Z."/>
            <person name="Amiraslanov A."/>
            <person name="Hajiyeva S."/>
            <person name="Abbasov M."/>
            <person name="Kaur K."/>
            <person name="Hamwieh A."/>
            <person name="Solovyev V."/>
            <person name="Salamov A."/>
            <person name="Braich B."/>
            <person name="Kosarev P."/>
            <person name="Mahmoud A."/>
            <person name="Hajiyev E."/>
            <person name="Babayeva S."/>
            <person name="Izzatullayeva V."/>
            <person name="Mammadov A."/>
            <person name="Mammadov A."/>
            <person name="Sharifova S."/>
            <person name="Ojaghi J."/>
            <person name="Eynullazada K."/>
            <person name="Bayramov B."/>
            <person name="Abdulazimova A."/>
            <person name="Shahmuradov I."/>
        </authorList>
    </citation>
    <scope>NUCLEOTIDE SEQUENCE [LARGE SCALE GENOMIC DNA]</scope>
    <source>
        <strain evidence="12">AG2017</strain>
        <strain evidence="14">cv. AG2017</strain>
        <tissue evidence="12">Leaf</tissue>
    </source>
</reference>
<sequence length="362" mass="40824">MEDVMYNFFKVWASVVVSLSYCYIIGKFIQKGISRLLLILPVVCLFFILPLSIDSINLSGLTGFFVAWLANFKLLLFAFGKGPLVTEDSCGSLSRFVVVACLPIKVRQKRAQGGCKDEGPGGEKRQKGHRSSLNYAVKAVLLAAMIHVYDYSDRIHPRVIYFLYCFHIYFFMEIILALLAAAVRSTFGMELEPQFNEPHLSTSLQDFWGRRWNLMVTSILRPTVYVPVRDATGRMWAPLPAVLTTFLVSGLMHEVMFYYLQEAKRRAAPMWDVTGFFLLHGVCVVAELAVKKLVAGRWQLPKLLSGALTAGFVIATGLRWFLPPLLRIHADKRTLEEYGVVGRFVKDVARTVSVCFLNAVNC</sequence>
<dbReference type="InterPro" id="IPR044851">
    <property type="entry name" value="Wax_synthase"/>
</dbReference>
<dbReference type="PANTHER" id="PTHR31595">
    <property type="entry name" value="LONG-CHAIN-ALCOHOL O-FATTY-ACYLTRANSFERASE 3-RELATED"/>
    <property type="match status" value="1"/>
</dbReference>
<protein>
    <recommendedName>
        <fullName evidence="10">Wax synthase domain-containing protein</fullName>
    </recommendedName>
</protein>
<evidence type="ECO:0000313" key="13">
    <source>
        <dbReference type="Proteomes" id="UP000197138"/>
    </source>
</evidence>
<comment type="subcellular location">
    <subcellularLocation>
        <location evidence="1">Membrane</location>
        <topology evidence="1">Multi-pass membrane protein</topology>
    </subcellularLocation>
</comment>
<keyword evidence="14" id="KW-1185">Reference proteome</keyword>
<dbReference type="GeneID" id="116207271"/>
<keyword evidence="7 9" id="KW-0472">Membrane</keyword>
<feature type="transmembrane region" description="Helical" evidence="9">
    <location>
        <begin position="273"/>
        <end position="290"/>
    </location>
</feature>
<keyword evidence="8" id="KW-0012">Acyltransferase</keyword>
<dbReference type="GO" id="GO:0016020">
    <property type="term" value="C:membrane"/>
    <property type="evidence" value="ECO:0007669"/>
    <property type="project" value="UniProtKB-SubCell"/>
</dbReference>
<feature type="transmembrane region" description="Helical" evidence="9">
    <location>
        <begin position="132"/>
        <end position="149"/>
    </location>
</feature>
<evidence type="ECO:0000313" key="12">
    <source>
        <dbReference type="EMBL" id="PKI37427.1"/>
    </source>
</evidence>
<evidence type="ECO:0000256" key="4">
    <source>
        <dbReference type="ARBA" id="ARBA00022692"/>
    </source>
</evidence>
<feature type="transmembrane region" description="Helical" evidence="9">
    <location>
        <begin position="239"/>
        <end position="261"/>
    </location>
</feature>
<dbReference type="Proteomes" id="UP000233551">
    <property type="component" value="Unassembled WGS sequence"/>
</dbReference>
<accession>A0A218XMU1</accession>
<gene>
    <name evidence="11" type="ORF">CDL15_Pgr029035</name>
    <name evidence="12" type="ORF">CRG98_042213</name>
</gene>
<evidence type="ECO:0000313" key="14">
    <source>
        <dbReference type="Proteomes" id="UP000233551"/>
    </source>
</evidence>
<keyword evidence="6" id="KW-0443">Lipid metabolism</keyword>
<dbReference type="EMBL" id="PGOL01004405">
    <property type="protein sequence ID" value="PKI37427.1"/>
    <property type="molecule type" value="Genomic_DNA"/>
</dbReference>
<evidence type="ECO:0000256" key="5">
    <source>
        <dbReference type="ARBA" id="ARBA00022989"/>
    </source>
</evidence>
<evidence type="ECO:0000256" key="1">
    <source>
        <dbReference type="ARBA" id="ARBA00004141"/>
    </source>
</evidence>
<dbReference type="GO" id="GO:0006629">
    <property type="term" value="P:lipid metabolic process"/>
    <property type="evidence" value="ECO:0007669"/>
    <property type="project" value="UniProtKB-KW"/>
</dbReference>
<dbReference type="InterPro" id="IPR032805">
    <property type="entry name" value="Wax_synthase_dom"/>
</dbReference>
<dbReference type="InterPro" id="IPR017088">
    <property type="entry name" value="Wax_synthase_Magnoliopsida"/>
</dbReference>
<keyword evidence="5 9" id="KW-1133">Transmembrane helix</keyword>
<proteinExistence type="inferred from homology"/>
<feature type="domain" description="Wax synthase" evidence="10">
    <location>
        <begin position="192"/>
        <end position="278"/>
    </location>
</feature>
<feature type="transmembrane region" description="Helical" evidence="9">
    <location>
        <begin position="161"/>
        <end position="183"/>
    </location>
</feature>
<evidence type="ECO:0000256" key="3">
    <source>
        <dbReference type="ARBA" id="ARBA00022679"/>
    </source>
</evidence>
<reference evidence="13" key="1">
    <citation type="journal article" date="2017" name="Plant J.">
        <title>The pomegranate (Punica granatum L.) genome and the genomics of punicalagin biosynthesis.</title>
        <authorList>
            <person name="Qin G."/>
            <person name="Xu C."/>
            <person name="Ming R."/>
            <person name="Tang H."/>
            <person name="Guyot R."/>
            <person name="Kramer E.M."/>
            <person name="Hu Y."/>
            <person name="Yi X."/>
            <person name="Qi Y."/>
            <person name="Xu X."/>
            <person name="Gao Z."/>
            <person name="Pan H."/>
            <person name="Jian J."/>
            <person name="Tian Y."/>
            <person name="Yue Z."/>
            <person name="Xu Y."/>
        </authorList>
    </citation>
    <scope>NUCLEOTIDE SEQUENCE [LARGE SCALE GENOMIC DNA]</scope>
    <source>
        <strain evidence="13">cv. Dabenzi</strain>
    </source>
</reference>
<comment type="similarity">
    <text evidence="2">Belongs to the wax synthase family.</text>
</comment>
<dbReference type="GO" id="GO:0008374">
    <property type="term" value="F:O-acyltransferase activity"/>
    <property type="evidence" value="ECO:0007669"/>
    <property type="project" value="InterPro"/>
</dbReference>
<evidence type="ECO:0000256" key="2">
    <source>
        <dbReference type="ARBA" id="ARBA00007282"/>
    </source>
</evidence>
<evidence type="ECO:0000313" key="11">
    <source>
        <dbReference type="EMBL" id="OWM85612.1"/>
    </source>
</evidence>
<name>A0A218XMU1_PUNGR</name>
<evidence type="ECO:0000256" key="9">
    <source>
        <dbReference type="SAM" id="Phobius"/>
    </source>
</evidence>
<feature type="transmembrane region" description="Helical" evidence="9">
    <location>
        <begin position="36"/>
        <end position="53"/>
    </location>
</feature>
<evidence type="ECO:0000256" key="7">
    <source>
        <dbReference type="ARBA" id="ARBA00023136"/>
    </source>
</evidence>
<dbReference type="PANTHER" id="PTHR31595:SF46">
    <property type="entry name" value="ACYL-COA--STEROL O-ACYLTRANSFERASE 1"/>
    <property type="match status" value="1"/>
</dbReference>
<evidence type="ECO:0000256" key="8">
    <source>
        <dbReference type="ARBA" id="ARBA00023315"/>
    </source>
</evidence>
<comment type="caution">
    <text evidence="11">The sequence shown here is derived from an EMBL/GenBank/DDBJ whole genome shotgun (WGS) entry which is preliminary data.</text>
</comment>
<reference evidence="11" key="2">
    <citation type="submission" date="2017-06" db="EMBL/GenBank/DDBJ databases">
        <title>The pomegranate genome and the genomics of punicalagin biosynthesis.</title>
        <authorList>
            <person name="Xu C."/>
        </authorList>
    </citation>
    <scope>NUCLEOTIDE SEQUENCE [LARGE SCALE GENOMIC DNA]</scope>
    <source>
        <tissue evidence="11">Fresh leaf</tissue>
    </source>
</reference>
<dbReference type="AlphaFoldDB" id="A0A218XMU1"/>
<dbReference type="STRING" id="22663.A0A218XMU1"/>
<keyword evidence="4 9" id="KW-0812">Transmembrane</keyword>
<organism evidence="11 13">
    <name type="scientific">Punica granatum</name>
    <name type="common">Pomegranate</name>
    <dbReference type="NCBI Taxonomy" id="22663"/>
    <lineage>
        <taxon>Eukaryota</taxon>
        <taxon>Viridiplantae</taxon>
        <taxon>Streptophyta</taxon>
        <taxon>Embryophyta</taxon>
        <taxon>Tracheophyta</taxon>
        <taxon>Spermatophyta</taxon>
        <taxon>Magnoliopsida</taxon>
        <taxon>eudicotyledons</taxon>
        <taxon>Gunneridae</taxon>
        <taxon>Pentapetalae</taxon>
        <taxon>rosids</taxon>
        <taxon>malvids</taxon>
        <taxon>Myrtales</taxon>
        <taxon>Lythraceae</taxon>
        <taxon>Punica</taxon>
    </lineage>
</organism>
<feature type="transmembrane region" description="Helical" evidence="9">
    <location>
        <begin position="6"/>
        <end position="24"/>
    </location>
</feature>
<dbReference type="Proteomes" id="UP000197138">
    <property type="component" value="Unassembled WGS sequence"/>
</dbReference>
<dbReference type="OrthoDB" id="1077582at2759"/>
<dbReference type="PIRSF" id="PIRSF037006">
    <property type="entry name" value="Wax_synthase"/>
    <property type="match status" value="1"/>
</dbReference>
<evidence type="ECO:0000256" key="6">
    <source>
        <dbReference type="ARBA" id="ARBA00023098"/>
    </source>
</evidence>